<dbReference type="GO" id="GO:0004713">
    <property type="term" value="F:protein tyrosine kinase activity"/>
    <property type="evidence" value="ECO:0007669"/>
    <property type="project" value="TreeGrafter"/>
</dbReference>
<dbReference type="PANTHER" id="PTHR32309">
    <property type="entry name" value="TYROSINE-PROTEIN KINASE"/>
    <property type="match status" value="1"/>
</dbReference>
<dbReference type="GO" id="GO:0005886">
    <property type="term" value="C:plasma membrane"/>
    <property type="evidence" value="ECO:0007669"/>
    <property type="project" value="TreeGrafter"/>
</dbReference>
<keyword evidence="1" id="KW-1133">Transmembrane helix</keyword>
<keyword evidence="1" id="KW-0472">Membrane</keyword>
<dbReference type="EMBL" id="JACIJM010000012">
    <property type="protein sequence ID" value="MBB5723607.1"/>
    <property type="molecule type" value="Genomic_DNA"/>
</dbReference>
<proteinExistence type="predicted"/>
<protein>
    <submittedName>
        <fullName evidence="2">Capsular polysaccharide transport system permease protein</fullName>
    </submittedName>
</protein>
<dbReference type="InterPro" id="IPR050445">
    <property type="entry name" value="Bact_polysacc_biosynth/exp"/>
</dbReference>
<evidence type="ECO:0000313" key="2">
    <source>
        <dbReference type="EMBL" id="MBB5723607.1"/>
    </source>
</evidence>
<evidence type="ECO:0000313" key="3">
    <source>
        <dbReference type="Proteomes" id="UP000535415"/>
    </source>
</evidence>
<dbReference type="AlphaFoldDB" id="A0A7W9EZA7"/>
<feature type="transmembrane region" description="Helical" evidence="1">
    <location>
        <begin position="16"/>
        <end position="37"/>
    </location>
</feature>
<organism evidence="2 3">
    <name type="scientific">Yoonia ponticola</name>
    <dbReference type="NCBI Taxonomy" id="1524255"/>
    <lineage>
        <taxon>Bacteria</taxon>
        <taxon>Pseudomonadati</taxon>
        <taxon>Pseudomonadota</taxon>
        <taxon>Alphaproteobacteria</taxon>
        <taxon>Rhodobacterales</taxon>
        <taxon>Paracoccaceae</taxon>
        <taxon>Yoonia</taxon>
    </lineage>
</organism>
<sequence>MIRPFAGKATRKARHWGLISAFAIMVLLPVLATWAYLSVRAVEQYASTVAFTVRSEDVSSATDLLGGLSTSFGGGGGSDSDILYEFIRSQALVAQIDTELDLRSYYSRHVDADPIFGFDPDGTIEDLTAYWQRMVRISYDSGSGLMELRVLAFEPDEARAIANAIFSNSSEMINNLSAIAREDATRYAREDLELAVERLKVARESLTAFRISSEIVDPTADIEGQMGLLNLLQSQQVEALIEFDLLNNATRDGDPRLEQARRRIIVIEDRIRDERRKFGVGGGAEDDTSYAETIAEFERLAVDREFAEQAYAITLAAFDSARAEANRQSRYLAAYIQPTLAERSEFPSRPLLVGIVALFSFLAWAITALVYYALRDRR</sequence>
<dbReference type="PANTHER" id="PTHR32309:SF13">
    <property type="entry name" value="FERRIC ENTEROBACTIN TRANSPORT PROTEIN FEPE"/>
    <property type="match status" value="1"/>
</dbReference>
<reference evidence="2 3" key="1">
    <citation type="submission" date="2020-08" db="EMBL/GenBank/DDBJ databases">
        <title>Genomic Encyclopedia of Type Strains, Phase IV (KMG-IV): sequencing the most valuable type-strain genomes for metagenomic binning, comparative biology and taxonomic classification.</title>
        <authorList>
            <person name="Goeker M."/>
        </authorList>
    </citation>
    <scope>NUCLEOTIDE SEQUENCE [LARGE SCALE GENOMIC DNA]</scope>
    <source>
        <strain evidence="2 3">DSM 101064</strain>
    </source>
</reference>
<keyword evidence="1" id="KW-0812">Transmembrane</keyword>
<dbReference type="RefSeq" id="WP_343042708.1">
    <property type="nucleotide sequence ID" value="NZ_JACIJM010000012.1"/>
</dbReference>
<gene>
    <name evidence="2" type="ORF">FHS72_003252</name>
</gene>
<name>A0A7W9EZA7_9RHOB</name>
<accession>A0A7W9EZA7</accession>
<evidence type="ECO:0000256" key="1">
    <source>
        <dbReference type="SAM" id="Phobius"/>
    </source>
</evidence>
<comment type="caution">
    <text evidence="2">The sequence shown here is derived from an EMBL/GenBank/DDBJ whole genome shotgun (WGS) entry which is preliminary data.</text>
</comment>
<dbReference type="Proteomes" id="UP000535415">
    <property type="component" value="Unassembled WGS sequence"/>
</dbReference>
<feature type="transmembrane region" description="Helical" evidence="1">
    <location>
        <begin position="351"/>
        <end position="374"/>
    </location>
</feature>
<keyword evidence="3" id="KW-1185">Reference proteome</keyword>